<keyword evidence="8" id="KW-1185">Reference proteome</keyword>
<organism evidence="7 8">
    <name type="scientific">Thioalkalivibrio nitratireducens (strain DSM 14787 / UNIQEM 213 / ALEN2)</name>
    <dbReference type="NCBI Taxonomy" id="1255043"/>
    <lineage>
        <taxon>Bacteria</taxon>
        <taxon>Pseudomonadati</taxon>
        <taxon>Pseudomonadota</taxon>
        <taxon>Gammaproteobacteria</taxon>
        <taxon>Chromatiales</taxon>
        <taxon>Ectothiorhodospiraceae</taxon>
        <taxon>Thioalkalivibrio</taxon>
    </lineage>
</organism>
<gene>
    <name evidence="7" type="primary">rplD [H]</name>
    <name evidence="5" type="synonym">rplD</name>
    <name evidence="7" type="ordered locus">TVNIR_2573</name>
</gene>
<dbReference type="KEGG" id="tni:TVNIR_2573"/>
<dbReference type="GO" id="GO:1990904">
    <property type="term" value="C:ribonucleoprotein complex"/>
    <property type="evidence" value="ECO:0007669"/>
    <property type="project" value="UniProtKB-KW"/>
</dbReference>
<dbReference type="GO" id="GO:0019843">
    <property type="term" value="F:rRNA binding"/>
    <property type="evidence" value="ECO:0007669"/>
    <property type="project" value="UniProtKB-UniRule"/>
</dbReference>
<dbReference type="GO" id="GO:0005840">
    <property type="term" value="C:ribosome"/>
    <property type="evidence" value="ECO:0007669"/>
    <property type="project" value="UniProtKB-KW"/>
</dbReference>
<evidence type="ECO:0000256" key="6">
    <source>
        <dbReference type="SAM" id="MobiDB-lite"/>
    </source>
</evidence>
<evidence type="ECO:0000256" key="3">
    <source>
        <dbReference type="ARBA" id="ARBA00023274"/>
    </source>
</evidence>
<dbReference type="GO" id="GO:0006412">
    <property type="term" value="P:translation"/>
    <property type="evidence" value="ECO:0007669"/>
    <property type="project" value="UniProtKB-UniRule"/>
</dbReference>
<name>L0DX86_THIND</name>
<dbReference type="NCBIfam" id="TIGR03953">
    <property type="entry name" value="rplD_bact"/>
    <property type="match status" value="1"/>
</dbReference>
<dbReference type="InterPro" id="IPR002136">
    <property type="entry name" value="Ribosomal_uL4"/>
</dbReference>
<evidence type="ECO:0000256" key="4">
    <source>
        <dbReference type="ARBA" id="ARBA00035244"/>
    </source>
</evidence>
<keyword evidence="2 5" id="KW-0689">Ribosomal protein</keyword>
<evidence type="ECO:0000256" key="2">
    <source>
        <dbReference type="ARBA" id="ARBA00022980"/>
    </source>
</evidence>
<keyword evidence="5" id="KW-0699">rRNA-binding</keyword>
<keyword evidence="3 5" id="KW-0687">Ribonucleoprotein</keyword>
<dbReference type="STRING" id="1255043.TVNIR_2573"/>
<keyword evidence="5" id="KW-0694">RNA-binding</keyword>
<dbReference type="AlphaFoldDB" id="L0DX86"/>
<dbReference type="Pfam" id="PF00573">
    <property type="entry name" value="Ribosomal_L4"/>
    <property type="match status" value="1"/>
</dbReference>
<evidence type="ECO:0000313" key="8">
    <source>
        <dbReference type="Proteomes" id="UP000010809"/>
    </source>
</evidence>
<evidence type="ECO:0000256" key="1">
    <source>
        <dbReference type="ARBA" id="ARBA00010528"/>
    </source>
</evidence>
<dbReference type="Gene3D" id="3.40.1370.10">
    <property type="match status" value="1"/>
</dbReference>
<evidence type="ECO:0000313" key="7">
    <source>
        <dbReference type="EMBL" id="AGA34214.1"/>
    </source>
</evidence>
<dbReference type="EMBL" id="CP003989">
    <property type="protein sequence ID" value="AGA34214.1"/>
    <property type="molecule type" value="Genomic_DNA"/>
</dbReference>
<dbReference type="PANTHER" id="PTHR10746:SF6">
    <property type="entry name" value="LARGE RIBOSOMAL SUBUNIT PROTEIN UL4M"/>
    <property type="match status" value="1"/>
</dbReference>
<feature type="region of interest" description="Disordered" evidence="6">
    <location>
        <begin position="44"/>
        <end position="65"/>
    </location>
</feature>
<dbReference type="Proteomes" id="UP000010809">
    <property type="component" value="Chromosome"/>
</dbReference>
<dbReference type="SUPFAM" id="SSF52166">
    <property type="entry name" value="Ribosomal protein L4"/>
    <property type="match status" value="1"/>
</dbReference>
<evidence type="ECO:0000256" key="5">
    <source>
        <dbReference type="HAMAP-Rule" id="MF_01328"/>
    </source>
</evidence>
<proteinExistence type="inferred from homology"/>
<accession>L0DX86</accession>
<comment type="function">
    <text evidence="5">Forms part of the polypeptide exit tunnel.</text>
</comment>
<protein>
    <recommendedName>
        <fullName evidence="4 5">Large ribosomal subunit protein uL4</fullName>
    </recommendedName>
</protein>
<dbReference type="HAMAP" id="MF_01328_B">
    <property type="entry name" value="Ribosomal_uL4_B"/>
    <property type="match status" value="1"/>
</dbReference>
<comment type="function">
    <text evidence="5">One of the primary rRNA binding proteins, this protein initially binds near the 5'-end of the 23S rRNA. It is important during the early stages of 50S assembly. It makes multiple contacts with different domains of the 23S rRNA in the assembled 50S subunit and ribosome.</text>
</comment>
<dbReference type="InterPro" id="IPR013005">
    <property type="entry name" value="Ribosomal_uL4-like"/>
</dbReference>
<comment type="similarity">
    <text evidence="1 5">Belongs to the universal ribosomal protein uL4 family.</text>
</comment>
<dbReference type="HOGENOM" id="CLU_041575_5_2_6"/>
<dbReference type="PANTHER" id="PTHR10746">
    <property type="entry name" value="50S RIBOSOMAL PROTEIN L4"/>
    <property type="match status" value="1"/>
</dbReference>
<dbReference type="GO" id="GO:0003735">
    <property type="term" value="F:structural constituent of ribosome"/>
    <property type="evidence" value="ECO:0007669"/>
    <property type="project" value="InterPro"/>
</dbReference>
<dbReference type="InterPro" id="IPR023574">
    <property type="entry name" value="Ribosomal_uL4_dom_sf"/>
</dbReference>
<sequence>MQVITADTATAVELSAACFEREFNESLVHQSVVAQLAGARAGTRAQKGRTEVSGGGIKPFRQKGTGRARAGTIRSPLWRGGGKVFAASTRDFSQKLNRKMYRAAMASILSELLRQERLKLVESFRVDSGKTRDAAAALRALALESGLVVVGERHGPTWLALRNIPNIDVVTAAELNPVRLVGAEVVVMTADAAKRVEEWLA</sequence>
<reference evidence="7" key="1">
    <citation type="submission" date="2015-12" db="EMBL/GenBank/DDBJ databases">
        <authorList>
            <person name="Tikhonova T.V."/>
            <person name="Pavlov A.R."/>
            <person name="Beletsky A.V."/>
            <person name="Mardanov A.V."/>
            <person name="Sorokin D.Y."/>
            <person name="Ravin N.V."/>
            <person name="Popov V.O."/>
        </authorList>
    </citation>
    <scope>NUCLEOTIDE SEQUENCE</scope>
    <source>
        <strain evidence="7">DSM 14787</strain>
    </source>
</reference>
<dbReference type="eggNOG" id="COG0088">
    <property type="taxonomic scope" value="Bacteria"/>
</dbReference>
<dbReference type="PATRIC" id="fig|1255043.3.peg.2598"/>
<comment type="subunit">
    <text evidence="5">Part of the 50S ribosomal subunit.</text>
</comment>
<dbReference type="RefSeq" id="WP_015259327.1">
    <property type="nucleotide sequence ID" value="NC_019902.2"/>
</dbReference>
<dbReference type="OrthoDB" id="9803201at2"/>